<dbReference type="NCBIfam" id="TIGR00552">
    <property type="entry name" value="nadE"/>
    <property type="match status" value="1"/>
</dbReference>
<dbReference type="Pfam" id="PF02540">
    <property type="entry name" value="NAD_synthase"/>
    <property type="match status" value="1"/>
</dbReference>
<feature type="binding site" evidence="8">
    <location>
        <position position="163"/>
    </location>
    <ligand>
        <name>ATP</name>
        <dbReference type="ChEBI" id="CHEBI:30616"/>
    </ligand>
</feature>
<keyword evidence="2 8" id="KW-0436">Ligase</keyword>
<evidence type="ECO:0000256" key="9">
    <source>
        <dbReference type="RuleBase" id="RU003811"/>
    </source>
</evidence>
<accession>A0A3S4YF77</accession>
<dbReference type="GO" id="GO:0005737">
    <property type="term" value="C:cytoplasm"/>
    <property type="evidence" value="ECO:0007669"/>
    <property type="project" value="InterPro"/>
</dbReference>
<dbReference type="RefSeq" id="WP_005521316.1">
    <property type="nucleotide sequence ID" value="NZ_CAUOLB010000018.1"/>
</dbReference>
<dbReference type="EC" id="6.3.1.5" evidence="8 10"/>
<sequence>MDHAAHIKQEIINFLHVKPRVDAEEEITHRVQFLTDYLLYSHARGFVLGISGGQDSTLAGKLAQLAVEKLRAVGTDAEFWAMRLPYGVQFDEEDCEIALKFIQPDHTVTVNIKETTDAQARAVAEALGQEKLTDFNKGNIKARERMIAQYALAGEKKLLVIGTDHAAENVTGFFTKFGDGAADLVPLFGLSKRQGAQLLRHLGAPESTWRKVPTADLEEDRPALADEDALGVTYADIDTYVENTGLIPAEAQARIEHLWQIGHHKRHLPVIPQDTWWRQSR</sequence>
<reference evidence="12 13" key="1">
    <citation type="submission" date="2018-06" db="EMBL/GenBank/DDBJ databases">
        <authorList>
            <consortium name="Pathogen Informatics"/>
            <person name="Doyle S."/>
        </authorList>
    </citation>
    <scope>NUCLEOTIDE SEQUENCE [LARGE SCALE GENOMIC DNA]</scope>
    <source>
        <strain evidence="12 13">NCTC10254</strain>
    </source>
</reference>
<feature type="domain" description="NAD/GMP synthase" evidence="11">
    <location>
        <begin position="27"/>
        <end position="269"/>
    </location>
</feature>
<comment type="caution">
    <text evidence="12">The sequence shown here is derived from an EMBL/GenBank/DDBJ whole genome shotgun (WGS) entry which is preliminary data.</text>
</comment>
<keyword evidence="5 8" id="KW-0067">ATP-binding</keyword>
<gene>
    <name evidence="8 12" type="primary">nadE</name>
    <name evidence="12" type="ORF">NCTC10254_02428</name>
</gene>
<dbReference type="PANTHER" id="PTHR23090">
    <property type="entry name" value="NH 3 /GLUTAMINE-DEPENDENT NAD + SYNTHETASE"/>
    <property type="match status" value="1"/>
</dbReference>
<dbReference type="InterPro" id="IPR003694">
    <property type="entry name" value="NAD_synthase"/>
</dbReference>
<feature type="binding site" evidence="8">
    <location>
        <position position="214"/>
    </location>
    <ligand>
        <name>ATP</name>
        <dbReference type="ChEBI" id="CHEBI:30616"/>
    </ligand>
</feature>
<comment type="function">
    <text evidence="8">Catalyzes the ATP-dependent amidation of deamido-NAD to form NAD. Uses ammonia as a nitrogen source.</text>
</comment>
<dbReference type="EMBL" id="UARK01000034">
    <property type="protein sequence ID" value="SPW33646.1"/>
    <property type="molecule type" value="Genomic_DNA"/>
</dbReference>
<dbReference type="InterPro" id="IPR022310">
    <property type="entry name" value="NAD/GMP_synthase"/>
</dbReference>
<dbReference type="PANTHER" id="PTHR23090:SF7">
    <property type="entry name" value="NH(3)-DEPENDENT NAD(+) SYNTHETASE"/>
    <property type="match status" value="1"/>
</dbReference>
<dbReference type="AlphaFoldDB" id="A0A3S4YF77"/>
<proteinExistence type="inferred from homology"/>
<comment type="catalytic activity">
    <reaction evidence="8 10">
        <text>deamido-NAD(+) + NH4(+) + ATP = AMP + diphosphate + NAD(+) + H(+)</text>
        <dbReference type="Rhea" id="RHEA:21188"/>
        <dbReference type="ChEBI" id="CHEBI:15378"/>
        <dbReference type="ChEBI" id="CHEBI:28938"/>
        <dbReference type="ChEBI" id="CHEBI:30616"/>
        <dbReference type="ChEBI" id="CHEBI:33019"/>
        <dbReference type="ChEBI" id="CHEBI:57540"/>
        <dbReference type="ChEBI" id="CHEBI:58437"/>
        <dbReference type="ChEBI" id="CHEBI:456215"/>
        <dbReference type="EC" id="6.3.1.5"/>
    </reaction>
</comment>
<keyword evidence="7 8" id="KW-0520">NAD</keyword>
<protein>
    <recommendedName>
        <fullName evidence="8 10">NH(3)-dependent NAD(+) synthetase</fullName>
        <ecNumber evidence="8 10">6.3.1.5</ecNumber>
    </recommendedName>
</protein>
<evidence type="ECO:0000313" key="13">
    <source>
        <dbReference type="Proteomes" id="UP000249886"/>
    </source>
</evidence>
<keyword evidence="3 8" id="KW-0479">Metal-binding</keyword>
<comment type="subunit">
    <text evidence="8">Homodimer.</text>
</comment>
<comment type="pathway">
    <text evidence="8">Cofactor biosynthesis; NAD(+) biosynthesis; NAD(+) from deamido-NAD(+) (ammonia route): step 1/1.</text>
</comment>
<dbReference type="Gene3D" id="3.40.50.620">
    <property type="entry name" value="HUPs"/>
    <property type="match status" value="1"/>
</dbReference>
<dbReference type="GO" id="GO:0008795">
    <property type="term" value="F:NAD+ synthase activity"/>
    <property type="evidence" value="ECO:0007669"/>
    <property type="project" value="UniProtKB-UniRule"/>
</dbReference>
<dbReference type="InterPro" id="IPR014729">
    <property type="entry name" value="Rossmann-like_a/b/a_fold"/>
</dbReference>
<feature type="binding site" description="in other chain" evidence="8">
    <location>
        <position position="143"/>
    </location>
    <ligand>
        <name>deamido-NAD(+)</name>
        <dbReference type="ChEBI" id="CHEBI:58437"/>
        <note>ligand shared between two neighboring subunits</note>
    </ligand>
</feature>
<dbReference type="InterPro" id="IPR022926">
    <property type="entry name" value="NH(3)-dep_NAD(+)_synth"/>
</dbReference>
<dbReference type="HAMAP" id="MF_00193">
    <property type="entry name" value="NadE_ammonia_dep"/>
    <property type="match status" value="1"/>
</dbReference>
<dbReference type="GO" id="GO:0003952">
    <property type="term" value="F:NAD+ synthase (glutamine-hydrolyzing) activity"/>
    <property type="evidence" value="ECO:0007669"/>
    <property type="project" value="InterPro"/>
</dbReference>
<evidence type="ECO:0000256" key="4">
    <source>
        <dbReference type="ARBA" id="ARBA00022741"/>
    </source>
</evidence>
<feature type="binding site" evidence="8">
    <location>
        <position position="55"/>
    </location>
    <ligand>
        <name>Mg(2+)</name>
        <dbReference type="ChEBI" id="CHEBI:18420"/>
    </ligand>
</feature>
<dbReference type="UniPathway" id="UPA00253">
    <property type="reaction ID" value="UER00333"/>
</dbReference>
<evidence type="ECO:0000256" key="10">
    <source>
        <dbReference type="RuleBase" id="RU003812"/>
    </source>
</evidence>
<evidence type="ECO:0000256" key="6">
    <source>
        <dbReference type="ARBA" id="ARBA00022842"/>
    </source>
</evidence>
<evidence type="ECO:0000313" key="12">
    <source>
        <dbReference type="EMBL" id="SPW33646.1"/>
    </source>
</evidence>
<evidence type="ECO:0000256" key="5">
    <source>
        <dbReference type="ARBA" id="ARBA00022840"/>
    </source>
</evidence>
<dbReference type="GO" id="GO:0046872">
    <property type="term" value="F:metal ion binding"/>
    <property type="evidence" value="ECO:0007669"/>
    <property type="project" value="UniProtKB-KW"/>
</dbReference>
<feature type="binding site" evidence="8">
    <location>
        <position position="183"/>
    </location>
    <ligand>
        <name>deamido-NAD(+)</name>
        <dbReference type="ChEBI" id="CHEBI:58437"/>
        <note>ligand shared between two neighboring subunits</note>
    </ligand>
</feature>
<dbReference type="Proteomes" id="UP000249886">
    <property type="component" value="Unassembled WGS sequence"/>
</dbReference>
<dbReference type="GO" id="GO:0005524">
    <property type="term" value="F:ATP binding"/>
    <property type="evidence" value="ECO:0007669"/>
    <property type="project" value="UniProtKB-UniRule"/>
</dbReference>
<evidence type="ECO:0000259" key="11">
    <source>
        <dbReference type="Pfam" id="PF02540"/>
    </source>
</evidence>
<evidence type="ECO:0000256" key="1">
    <source>
        <dbReference type="ARBA" id="ARBA00005859"/>
    </source>
</evidence>
<dbReference type="CDD" id="cd00553">
    <property type="entry name" value="NAD_synthase"/>
    <property type="match status" value="1"/>
</dbReference>
<feature type="binding site" description="in other chain" evidence="8">
    <location>
        <begin position="264"/>
        <end position="265"/>
    </location>
    <ligand>
        <name>deamido-NAD(+)</name>
        <dbReference type="ChEBI" id="CHEBI:58437"/>
        <note>ligand shared between two neighboring subunits</note>
    </ligand>
</feature>
<feature type="binding site" evidence="8">
    <location>
        <begin position="49"/>
        <end position="56"/>
    </location>
    <ligand>
        <name>ATP</name>
        <dbReference type="ChEBI" id="CHEBI:30616"/>
    </ligand>
</feature>
<dbReference type="SUPFAM" id="SSF52402">
    <property type="entry name" value="Adenine nucleotide alpha hydrolases-like"/>
    <property type="match status" value="1"/>
</dbReference>
<dbReference type="NCBIfam" id="NF001979">
    <property type="entry name" value="PRK00768.1"/>
    <property type="match status" value="1"/>
</dbReference>
<feature type="binding site" evidence="8">
    <location>
        <position position="168"/>
    </location>
    <ligand>
        <name>Mg(2+)</name>
        <dbReference type="ChEBI" id="CHEBI:18420"/>
    </ligand>
</feature>
<dbReference type="GO" id="GO:0009435">
    <property type="term" value="P:NAD+ biosynthetic process"/>
    <property type="evidence" value="ECO:0007669"/>
    <property type="project" value="UniProtKB-UniRule"/>
</dbReference>
<name>A0A3S4YF77_9CORY</name>
<dbReference type="GeneID" id="84574582"/>
<keyword evidence="4 8" id="KW-0547">Nucleotide-binding</keyword>
<dbReference type="GO" id="GO:0004359">
    <property type="term" value="F:glutaminase activity"/>
    <property type="evidence" value="ECO:0007669"/>
    <property type="project" value="InterPro"/>
</dbReference>
<feature type="binding site" description="in other chain" evidence="8">
    <location>
        <position position="176"/>
    </location>
    <ligand>
        <name>deamido-NAD(+)</name>
        <dbReference type="ChEBI" id="CHEBI:58437"/>
        <note>ligand shared between two neighboring subunits</note>
    </ligand>
</feature>
<evidence type="ECO:0000256" key="7">
    <source>
        <dbReference type="ARBA" id="ARBA00023027"/>
    </source>
</evidence>
<evidence type="ECO:0000256" key="8">
    <source>
        <dbReference type="HAMAP-Rule" id="MF_00193"/>
    </source>
</evidence>
<keyword evidence="6 8" id="KW-0460">Magnesium</keyword>
<feature type="binding site" evidence="8">
    <location>
        <position position="192"/>
    </location>
    <ligand>
        <name>ATP</name>
        <dbReference type="ChEBI" id="CHEBI:30616"/>
    </ligand>
</feature>
<organism evidence="12 13">
    <name type="scientific">Corynebacterium matruchotii</name>
    <dbReference type="NCBI Taxonomy" id="43768"/>
    <lineage>
        <taxon>Bacteria</taxon>
        <taxon>Bacillati</taxon>
        <taxon>Actinomycetota</taxon>
        <taxon>Actinomycetes</taxon>
        <taxon>Mycobacteriales</taxon>
        <taxon>Corynebacteriaceae</taxon>
        <taxon>Corynebacterium</taxon>
    </lineage>
</organism>
<evidence type="ECO:0000256" key="3">
    <source>
        <dbReference type="ARBA" id="ARBA00022723"/>
    </source>
</evidence>
<comment type="similarity">
    <text evidence="1 8 9">Belongs to the NAD synthetase family.</text>
</comment>
<evidence type="ECO:0000256" key="2">
    <source>
        <dbReference type="ARBA" id="ARBA00022598"/>
    </source>
</evidence>